<organism evidence="1 2">
    <name type="scientific">Zavarzinia aquatilis</name>
    <dbReference type="NCBI Taxonomy" id="2211142"/>
    <lineage>
        <taxon>Bacteria</taxon>
        <taxon>Pseudomonadati</taxon>
        <taxon>Pseudomonadota</taxon>
        <taxon>Alphaproteobacteria</taxon>
        <taxon>Rhodospirillales</taxon>
        <taxon>Zavarziniaceae</taxon>
        <taxon>Zavarzinia</taxon>
    </lineage>
</organism>
<keyword evidence="2" id="KW-1185">Reference proteome</keyword>
<dbReference type="SUPFAM" id="SSF56281">
    <property type="entry name" value="Metallo-hydrolase/oxidoreductase"/>
    <property type="match status" value="1"/>
</dbReference>
<comment type="caution">
    <text evidence="1">The sequence shown here is derived from an EMBL/GenBank/DDBJ whole genome shotgun (WGS) entry which is preliminary data.</text>
</comment>
<protein>
    <recommendedName>
        <fullName evidence="3">DUF4336 domain-containing protein</fullName>
    </recommendedName>
</protein>
<dbReference type="AlphaFoldDB" id="A0A317EBG3"/>
<evidence type="ECO:0000313" key="1">
    <source>
        <dbReference type="EMBL" id="PWR22653.1"/>
    </source>
</evidence>
<reference evidence="1 2" key="1">
    <citation type="submission" date="2018-05" db="EMBL/GenBank/DDBJ databases">
        <title>Zavarzinia sp. HR-AS.</title>
        <authorList>
            <person name="Lee Y."/>
            <person name="Jeon C.O."/>
        </authorList>
    </citation>
    <scope>NUCLEOTIDE SEQUENCE [LARGE SCALE GENOMIC DNA]</scope>
    <source>
        <strain evidence="1 2">HR-AS</strain>
    </source>
</reference>
<dbReference type="RefSeq" id="WP_109906173.1">
    <property type="nucleotide sequence ID" value="NZ_QGLE01000006.1"/>
</dbReference>
<dbReference type="PANTHER" id="PTHR33835">
    <property type="entry name" value="YALI0C07656P"/>
    <property type="match status" value="1"/>
</dbReference>
<proteinExistence type="predicted"/>
<dbReference type="EMBL" id="QGLE01000006">
    <property type="protein sequence ID" value="PWR22653.1"/>
    <property type="molecule type" value="Genomic_DNA"/>
</dbReference>
<gene>
    <name evidence="1" type="ORF">DKG74_12355</name>
</gene>
<dbReference type="OrthoDB" id="450111at2"/>
<dbReference type="Gene3D" id="3.60.15.10">
    <property type="entry name" value="Ribonuclease Z/Hydroxyacylglutathione hydrolase-like"/>
    <property type="match status" value="1"/>
</dbReference>
<name>A0A317EBG3_9PROT</name>
<evidence type="ECO:0000313" key="2">
    <source>
        <dbReference type="Proteomes" id="UP000245461"/>
    </source>
</evidence>
<dbReference type="InterPro" id="IPR025638">
    <property type="entry name" value="DUF4336"/>
</dbReference>
<evidence type="ECO:0008006" key="3">
    <source>
        <dbReference type="Google" id="ProtNLM"/>
    </source>
</evidence>
<sequence length="229" mass="24898">MVNTACELKRLADGLWAAETGLRALGMPMTTRMTIARLPSGLWVHSPVPLVPLRAAVDDLGQVRWRVAPNLMHHLYQAPWQAAYPDSPLFAPPGLAAKRPDLRIDGSPVAGAASWGDDILALPVAGNPTLDETVFLHRPSGSLIITDLAVNLGPEAHWMVRLYARLMGCHGRLSLSYLLKLLYRDRQAARASLDRILSLDFDRVIPAHGPVIETGGKAALTAAFAWLKP</sequence>
<dbReference type="PANTHER" id="PTHR33835:SF1">
    <property type="entry name" value="METALLO-BETA-LACTAMASE DOMAIN-CONTAINING PROTEIN"/>
    <property type="match status" value="1"/>
</dbReference>
<dbReference type="InterPro" id="IPR036866">
    <property type="entry name" value="RibonucZ/Hydroxyglut_hydro"/>
</dbReference>
<accession>A0A317EBG3</accession>
<dbReference type="Proteomes" id="UP000245461">
    <property type="component" value="Unassembled WGS sequence"/>
</dbReference>